<name>A0A2A7MC76_9CLOT</name>
<dbReference type="PRINTS" id="PR00507">
    <property type="entry name" value="N12N6MTFRASE"/>
</dbReference>
<dbReference type="Proteomes" id="UP000220840">
    <property type="component" value="Unassembled WGS sequence"/>
</dbReference>
<keyword evidence="3" id="KW-0540">Nuclease</keyword>
<feature type="domain" description="DNA methylase adenine-specific" evidence="1">
    <location>
        <begin position="354"/>
        <end position="679"/>
    </location>
</feature>
<dbReference type="STRING" id="137838.GCA_001458595_00925"/>
<dbReference type="Pfam" id="PF02384">
    <property type="entry name" value="N6_Mtase"/>
    <property type="match status" value="1"/>
</dbReference>
<evidence type="ECO:0000259" key="2">
    <source>
        <dbReference type="Pfam" id="PF13588"/>
    </source>
</evidence>
<dbReference type="EMBL" id="PDCJ01000004">
    <property type="protein sequence ID" value="PEG29256.1"/>
    <property type="molecule type" value="Genomic_DNA"/>
</dbReference>
<dbReference type="InterPro" id="IPR029063">
    <property type="entry name" value="SAM-dependent_MTases_sf"/>
</dbReference>
<organism evidence="3 4">
    <name type="scientific">Clostridium neonatale</name>
    <dbReference type="NCBI Taxonomy" id="137838"/>
    <lineage>
        <taxon>Bacteria</taxon>
        <taxon>Bacillati</taxon>
        <taxon>Bacillota</taxon>
        <taxon>Clostridia</taxon>
        <taxon>Eubacteriales</taxon>
        <taxon>Clostridiaceae</taxon>
        <taxon>Clostridium</taxon>
    </lineage>
</organism>
<keyword evidence="4" id="KW-1185">Reference proteome</keyword>
<dbReference type="PANTHER" id="PTHR42998:SF1">
    <property type="entry name" value="TYPE I RESTRICTION ENZYME HINDI METHYLASE SUBUNIT"/>
    <property type="match status" value="1"/>
</dbReference>
<gene>
    <name evidence="3" type="ORF">CQ394_17965</name>
</gene>
<dbReference type="Gene3D" id="3.40.50.150">
    <property type="entry name" value="Vaccinia Virus protein VP39"/>
    <property type="match status" value="1"/>
</dbReference>
<keyword evidence="3" id="KW-0255">Endonuclease</keyword>
<dbReference type="SUPFAM" id="SSF53335">
    <property type="entry name" value="S-adenosyl-L-methionine-dependent methyltransferases"/>
    <property type="match status" value="1"/>
</dbReference>
<dbReference type="InterPro" id="IPR052916">
    <property type="entry name" value="Type-I_RE_MTase_Subunit"/>
</dbReference>
<dbReference type="InterPro" id="IPR003356">
    <property type="entry name" value="DNA_methylase_A-5"/>
</dbReference>
<proteinExistence type="predicted"/>
<dbReference type="GO" id="GO:0003677">
    <property type="term" value="F:DNA binding"/>
    <property type="evidence" value="ECO:0007669"/>
    <property type="project" value="InterPro"/>
</dbReference>
<dbReference type="AlphaFoldDB" id="A0A2A7MC76"/>
<dbReference type="PANTHER" id="PTHR42998">
    <property type="entry name" value="TYPE I RESTRICTION ENZYME HINDVIIP M PROTEIN-RELATED"/>
    <property type="match status" value="1"/>
</dbReference>
<dbReference type="Pfam" id="PF13588">
    <property type="entry name" value="HSDR_N_2"/>
    <property type="match status" value="1"/>
</dbReference>
<dbReference type="OrthoDB" id="9799038at2"/>
<protein>
    <submittedName>
        <fullName evidence="3">Restriction endonuclease subunit M</fullName>
    </submittedName>
</protein>
<accession>A0A2A7MC76</accession>
<sequence>MGGMMNFFTTYELSKIWGISARRIALLCSQGRIEGAMLKGKTWLIPSGVQKPENLRSFNNMKNDSRKDIDMSKIKEGYVYDPVAKKQRKATDEEYVRQEMIKVLAKEYNYSFEDMETEFVIKVGSSSKRIDIAIFDENREHIQENVKLIIETKSPKIGLADKKDGVGQLISYVAVCPDCMSGLWTNGPGCLRQVVMREKIGSGKVSEVDTDIPRAGQVISGDKGPRIEELVPATSESLKWRFKKCHDIIATAGDDKMTAFWELLKVIETKIEDEKEDKEYAEFYVTPNESQTQDGINKLNNRINGLYKRLIVDRYDKYQGFLGDTINIRPASLSRIVNELQNYSLLETSATIKGAAYEEIVGANLRGDKGEFFTPRVVIEAAVAMLEIEPDDICTDLACGSGGFIISMLEAGKRSIYNRYSKRKGDFSEAIYREQSHFAANNIIANDINRNLANACSMNLMMNGAETAQVFNQDILEPVQNWTCDNADALRKLYGLKKVEESGHVFYVGNITKIGANPPFGNNIIRTEQYVLEQFELAKDKTSQIVEILFIERIIQLLVPGKGRAAIVVPQSILNNPGLEYVRKWLFAHTKILAVLELPVETFLISGREGTGTLTAVLVVERRELQETARILDEVIQIENYPIFMAEVFKVGYDRRGKQLFVKDEEGQEILQEIEINADTKEIVKEKIIDNDLPGIVEKYLEFSAKLRDGKVYYDLAEEIYRVL</sequence>
<evidence type="ECO:0000313" key="4">
    <source>
        <dbReference type="Proteomes" id="UP000220840"/>
    </source>
</evidence>
<evidence type="ECO:0000313" key="3">
    <source>
        <dbReference type="EMBL" id="PEG29256.1"/>
    </source>
</evidence>
<feature type="domain" description="Type I restriction enzyme R protein N-terminal" evidence="2">
    <location>
        <begin position="93"/>
        <end position="189"/>
    </location>
</feature>
<comment type="caution">
    <text evidence="3">The sequence shown here is derived from an EMBL/GenBank/DDBJ whole genome shotgun (WGS) entry which is preliminary data.</text>
</comment>
<reference evidence="3 4" key="1">
    <citation type="submission" date="2017-10" db="EMBL/GenBank/DDBJ databases">
        <title>Effective Description of Clostridium neonatale sp. nov. linked to necrotizing enterocolitis in neonates and a clarification of species assignable to the genus Clostridium (Prazmowski 1880) emend. Lawson and Rainey 2016.</title>
        <authorList>
            <person name="Bernard K."/>
            <person name="Burdz T."/>
            <person name="Wiebe D."/>
            <person name="Balcewich B."/>
            <person name="Alfa M."/>
            <person name="Bernier A.-M."/>
        </authorList>
    </citation>
    <scope>NUCLEOTIDE SEQUENCE [LARGE SCALE GENOMIC DNA]</scope>
    <source>
        <strain evidence="3 4">LCDC99A005</strain>
    </source>
</reference>
<dbReference type="GO" id="GO:0008170">
    <property type="term" value="F:N-methyltransferase activity"/>
    <property type="evidence" value="ECO:0007669"/>
    <property type="project" value="InterPro"/>
</dbReference>
<evidence type="ECO:0000259" key="1">
    <source>
        <dbReference type="Pfam" id="PF02384"/>
    </source>
</evidence>
<keyword evidence="3" id="KW-0378">Hydrolase</keyword>
<dbReference type="GO" id="GO:0004519">
    <property type="term" value="F:endonuclease activity"/>
    <property type="evidence" value="ECO:0007669"/>
    <property type="project" value="UniProtKB-KW"/>
</dbReference>
<dbReference type="InterPro" id="IPR029464">
    <property type="entry name" value="HSDR_N"/>
</dbReference>